<proteinExistence type="predicted"/>
<protein>
    <recommendedName>
        <fullName evidence="2">SpoVT-AbrB domain-containing protein</fullName>
    </recommendedName>
</protein>
<dbReference type="EMBL" id="LAZR01013033">
    <property type="protein sequence ID" value="KKM23897.1"/>
    <property type="molecule type" value="Genomic_DNA"/>
</dbReference>
<reference evidence="1" key="1">
    <citation type="journal article" date="2015" name="Nature">
        <title>Complex archaea that bridge the gap between prokaryotes and eukaryotes.</title>
        <authorList>
            <person name="Spang A."/>
            <person name="Saw J.H."/>
            <person name="Jorgensen S.L."/>
            <person name="Zaremba-Niedzwiedzka K."/>
            <person name="Martijn J."/>
            <person name="Lind A.E."/>
            <person name="van Eijk R."/>
            <person name="Schleper C."/>
            <person name="Guy L."/>
            <person name="Ettema T.J."/>
        </authorList>
    </citation>
    <scope>NUCLEOTIDE SEQUENCE</scope>
</reference>
<name>A0A0F9I8N4_9ZZZZ</name>
<dbReference type="AlphaFoldDB" id="A0A0F9I8N4"/>
<comment type="caution">
    <text evidence="1">The sequence shown here is derived from an EMBL/GenBank/DDBJ whole genome shotgun (WGS) entry which is preliminary data.</text>
</comment>
<evidence type="ECO:0000313" key="1">
    <source>
        <dbReference type="EMBL" id="KKM23897.1"/>
    </source>
</evidence>
<accession>A0A0F9I8N4</accession>
<organism evidence="1">
    <name type="scientific">marine sediment metagenome</name>
    <dbReference type="NCBI Taxonomy" id="412755"/>
    <lineage>
        <taxon>unclassified sequences</taxon>
        <taxon>metagenomes</taxon>
        <taxon>ecological metagenomes</taxon>
    </lineage>
</organism>
<evidence type="ECO:0008006" key="2">
    <source>
        <dbReference type="Google" id="ProtNLM"/>
    </source>
</evidence>
<gene>
    <name evidence="1" type="ORF">LCGC14_1610620</name>
</gene>
<sequence length="52" mass="6024">HITISLIDDDVLVVPARYIEEIINGKQKLKITKDNEMLILTIIKEWYEGIKG</sequence>
<feature type="non-terminal residue" evidence="1">
    <location>
        <position position="1"/>
    </location>
</feature>